<gene>
    <name evidence="1" type="ORF">BXY45_10457</name>
</gene>
<sequence>MTAAFLDAGMRLLLAELEPQPPTAAPSATPPVFFGALSAARVTAAATRIGPLRVTAAHLRDRWPRQDHYAEDLIRYALWAEHHNGDMVSSAPLFAARLPPGTTLEQIGERLGVMNLYPARIPVTSRVELLASALAASRPWLRELRRFNVAFYDAAWLALLLPTLRRLGLRLRDDVSTDQLARGVHSLSEGVLLRFMSFESNEAARATASGDFAFGFTALVRAWTEPLSGPFADAVPVDAVPEHGNPVAAIPPRTSLAEVLPHLMDPETGTRTTAAAQRRLVDDGITLQLLRGGLAVLAEEFGLAESATEPRFFASISTARVVAEARAAGHRATAAQMRDRWALHEHYIDDLVRWCVARSDLVPVELDPPRSETVQERIARVTREIREGWSHPDVTARFRMRLLLTTMATRSGIVDVLAEHFAVADAAALAHGEAVIEAAGWRFRTGVSRETYARTSLAIFQGELSRTVATGDDGARDGELAFTRTATALLRAAVE</sequence>
<proteinExistence type="predicted"/>
<accession>A0A316ABI1</accession>
<comment type="caution">
    <text evidence="1">The sequence shown here is derived from an EMBL/GenBank/DDBJ whole genome shotgun (WGS) entry which is preliminary data.</text>
</comment>
<dbReference type="EMBL" id="QGDQ01000004">
    <property type="protein sequence ID" value="PWJ55136.1"/>
    <property type="molecule type" value="Genomic_DNA"/>
</dbReference>
<keyword evidence="2" id="KW-1185">Reference proteome</keyword>
<evidence type="ECO:0000313" key="1">
    <source>
        <dbReference type="EMBL" id="PWJ55136.1"/>
    </source>
</evidence>
<dbReference type="AlphaFoldDB" id="A0A316ABI1"/>
<organism evidence="1 2">
    <name type="scientific">Quadrisphaera granulorum</name>
    <dbReference type="NCBI Taxonomy" id="317664"/>
    <lineage>
        <taxon>Bacteria</taxon>
        <taxon>Bacillati</taxon>
        <taxon>Actinomycetota</taxon>
        <taxon>Actinomycetes</taxon>
        <taxon>Kineosporiales</taxon>
        <taxon>Kineosporiaceae</taxon>
        <taxon>Quadrisphaera</taxon>
    </lineage>
</organism>
<dbReference type="Proteomes" id="UP000245469">
    <property type="component" value="Unassembled WGS sequence"/>
</dbReference>
<reference evidence="1 2" key="1">
    <citation type="submission" date="2018-03" db="EMBL/GenBank/DDBJ databases">
        <title>Genomic Encyclopedia of Archaeal and Bacterial Type Strains, Phase II (KMG-II): from individual species to whole genera.</title>
        <authorList>
            <person name="Goeker M."/>
        </authorList>
    </citation>
    <scope>NUCLEOTIDE SEQUENCE [LARGE SCALE GENOMIC DNA]</scope>
    <source>
        <strain evidence="1 2">DSM 44889</strain>
    </source>
</reference>
<name>A0A316ABI1_9ACTN</name>
<protein>
    <submittedName>
        <fullName evidence="1">Uncharacterized protein</fullName>
    </submittedName>
</protein>
<evidence type="ECO:0000313" key="2">
    <source>
        <dbReference type="Proteomes" id="UP000245469"/>
    </source>
</evidence>